<proteinExistence type="predicted"/>
<gene>
    <name evidence="4" type="ORF">HYH03_001515</name>
</gene>
<sequence>MRLALLLGLLAVTSGWAFVKGQDDEEVTPVMSNERVVFQTEYGDIHFGFWPEVAPVTTAHIFKLARMDCYTSNQFFRVDKGFVAQVSDVIGGRTIKLNEEQQKEASKNVPLEVVKGVKHHAGVVSMARGDPTDSGSSSIFIMLGSAPHLDMGYGAFGPLPDPRLPGPAASASACPPPPGVTSMGRYEDPDSGASSFSILLGSAPHLDMQYTAFGKVTEGMEVLRAFEELPTKREGIFVMPLKRITILATYWYRVDRPEPMLTLPSQKVCDDELAELEMRFTSQAEELQRVRKKCLPA</sequence>
<evidence type="ECO:0000256" key="1">
    <source>
        <dbReference type="SAM" id="MobiDB-lite"/>
    </source>
</evidence>
<feature type="signal peptide" evidence="2">
    <location>
        <begin position="1"/>
        <end position="21"/>
    </location>
</feature>
<dbReference type="SUPFAM" id="SSF50891">
    <property type="entry name" value="Cyclophilin-like"/>
    <property type="match status" value="2"/>
</dbReference>
<dbReference type="OrthoDB" id="408413at2759"/>
<keyword evidence="2" id="KW-0732">Signal</keyword>
<name>A0A835YGF4_9CHLO</name>
<dbReference type="CDD" id="cd00317">
    <property type="entry name" value="cyclophilin"/>
    <property type="match status" value="1"/>
</dbReference>
<dbReference type="PROSITE" id="PS50072">
    <property type="entry name" value="CSA_PPIASE_2"/>
    <property type="match status" value="1"/>
</dbReference>
<dbReference type="PANTHER" id="PTHR47511">
    <property type="entry name" value="PEPTIDYL-PROLYL CIS-TRANS ISOMERASE CYP23"/>
    <property type="match status" value="1"/>
</dbReference>
<comment type="caution">
    <text evidence="4">The sequence shown here is derived from an EMBL/GenBank/DDBJ whole genome shotgun (WGS) entry which is preliminary data.</text>
</comment>
<dbReference type="PANTHER" id="PTHR47511:SF1">
    <property type="entry name" value="PEPTIDYL-PROLYL CIS-TRANS ISOMERASE CYP23"/>
    <property type="match status" value="1"/>
</dbReference>
<feature type="chain" id="PRO_5032715320" description="PPIase cyclophilin-type domain-containing protein" evidence="2">
    <location>
        <begin position="22"/>
        <end position="297"/>
    </location>
</feature>
<evidence type="ECO:0000313" key="5">
    <source>
        <dbReference type="Proteomes" id="UP000612055"/>
    </source>
</evidence>
<keyword evidence="5" id="KW-1185">Reference proteome</keyword>
<protein>
    <recommendedName>
        <fullName evidence="3">PPIase cyclophilin-type domain-containing protein</fullName>
    </recommendedName>
</protein>
<evidence type="ECO:0000259" key="3">
    <source>
        <dbReference type="PROSITE" id="PS50072"/>
    </source>
</evidence>
<dbReference type="Gene3D" id="2.40.100.10">
    <property type="entry name" value="Cyclophilin-like"/>
    <property type="match status" value="2"/>
</dbReference>
<dbReference type="AlphaFoldDB" id="A0A835YGF4"/>
<dbReference type="InterPro" id="IPR029000">
    <property type="entry name" value="Cyclophilin-like_dom_sf"/>
</dbReference>
<accession>A0A835YGF4</accession>
<dbReference type="Proteomes" id="UP000612055">
    <property type="component" value="Unassembled WGS sequence"/>
</dbReference>
<reference evidence="4" key="1">
    <citation type="journal article" date="2020" name="bioRxiv">
        <title>Comparative genomics of Chlamydomonas.</title>
        <authorList>
            <person name="Craig R.J."/>
            <person name="Hasan A.R."/>
            <person name="Ness R.W."/>
            <person name="Keightley P.D."/>
        </authorList>
    </citation>
    <scope>NUCLEOTIDE SEQUENCE</scope>
    <source>
        <strain evidence="4">CCAP 11/70</strain>
    </source>
</reference>
<dbReference type="EMBL" id="JAEHOE010000003">
    <property type="protein sequence ID" value="KAG2500753.1"/>
    <property type="molecule type" value="Genomic_DNA"/>
</dbReference>
<organism evidence="4 5">
    <name type="scientific">Edaphochlamys debaryana</name>
    <dbReference type="NCBI Taxonomy" id="47281"/>
    <lineage>
        <taxon>Eukaryota</taxon>
        <taxon>Viridiplantae</taxon>
        <taxon>Chlorophyta</taxon>
        <taxon>core chlorophytes</taxon>
        <taxon>Chlorophyceae</taxon>
        <taxon>CS clade</taxon>
        <taxon>Chlamydomonadales</taxon>
        <taxon>Chlamydomonadales incertae sedis</taxon>
        <taxon>Edaphochlamys</taxon>
    </lineage>
</organism>
<dbReference type="InterPro" id="IPR002130">
    <property type="entry name" value="Cyclophilin-type_PPIase_dom"/>
</dbReference>
<feature type="domain" description="PPIase cyclophilin-type" evidence="3">
    <location>
        <begin position="32"/>
        <end position="246"/>
    </location>
</feature>
<evidence type="ECO:0000313" key="4">
    <source>
        <dbReference type="EMBL" id="KAG2500753.1"/>
    </source>
</evidence>
<dbReference type="InterPro" id="IPR044233">
    <property type="entry name" value="CYP23-like"/>
</dbReference>
<feature type="region of interest" description="Disordered" evidence="1">
    <location>
        <begin position="166"/>
        <end position="188"/>
    </location>
</feature>
<dbReference type="Pfam" id="PF00160">
    <property type="entry name" value="Pro_isomerase"/>
    <property type="match status" value="2"/>
</dbReference>
<dbReference type="GO" id="GO:0003755">
    <property type="term" value="F:peptidyl-prolyl cis-trans isomerase activity"/>
    <property type="evidence" value="ECO:0007669"/>
    <property type="project" value="InterPro"/>
</dbReference>
<evidence type="ECO:0000256" key="2">
    <source>
        <dbReference type="SAM" id="SignalP"/>
    </source>
</evidence>